<dbReference type="SMART" id="SM00229">
    <property type="entry name" value="RasGEFN"/>
    <property type="match status" value="1"/>
</dbReference>
<dbReference type="Gene3D" id="1.10.840.10">
    <property type="entry name" value="Ras guanine-nucleotide exchange factors catalytic domain"/>
    <property type="match status" value="1"/>
</dbReference>
<dbReference type="InterPro" id="IPR008937">
    <property type="entry name" value="Ras-like_GEF"/>
</dbReference>
<sequence length="682" mass="78028">MRKKNRRSVSYNTLPSPHTTSSTETASTSSSSSSSPSLPSAGGLSMPDRFSLRSTKSYTSIPGAPSLSSSAISASASNLDDLSRPRKDFSIQAEEDDDGIDRSAWLQKALRKHPELQNLKERISPVSRAVAFGRTYNAPSTPDSGKEGPKPKGTMIVGEDMYLDKGKILQLIMQHLYHEGLKHSAHVLSGETNTDYMVNELNESRLVTLVRIALRDTERIWDLTVADKSHMDRQGDDDLEEHLNELEMLEEEPLEKDVNIWQEPVTGNITWSDKPQDNEPKSIHSASLNKLVENLTSPANPNMTFLKTFLLTYTTFTTAEKLLHKLIERYHVPQDRKPPNIRPEDWNTTTLMPIRLRVCNVLRKWIEEFEDELSSTRLLRTLKTFLETTLKPDGYVVLAEAMSAALARKMKQREIPPATITEPPPEPKVPRNVFSPSLSLMDINDEELARQLTLMEFETFRAIRPSELLNQVWNKPKQRHRAPNVVKMIRRFNEISNWVATSIVGSEKIRQRVKVMTKFLRLADILRKMNNFNTMVAVVAGINASAVHRLKWTKEEVMKGIWPQFAECERLMSNEGSYKTYRGALFQARPPCLPYLGVYLTDLTFIEDGNPDYVNELINFSKRSLIYTVIAKIQQFQLLPYNFYPIHQIWEYIKRFPSMEEAELYSTSLKIEPRKADRSEIL</sequence>
<dbReference type="PANTHER" id="PTHR23113">
    <property type="entry name" value="GUANINE NUCLEOTIDE EXCHANGE FACTOR"/>
    <property type="match status" value="1"/>
</dbReference>
<evidence type="ECO:0000256" key="2">
    <source>
        <dbReference type="PROSITE-ProRule" id="PRU00168"/>
    </source>
</evidence>
<dbReference type="InterPro" id="IPR000651">
    <property type="entry name" value="Ras-like_Gua-exchang_fac_N"/>
</dbReference>
<dbReference type="PANTHER" id="PTHR23113:SF366">
    <property type="entry name" value="RAS GUANINE NUCLEOTIDE EXCHANGE FACTOR R"/>
    <property type="match status" value="1"/>
</dbReference>
<dbReference type="STRING" id="1257118.L8GQN2"/>
<dbReference type="EMBL" id="KB008036">
    <property type="protein sequence ID" value="ELR15300.1"/>
    <property type="molecule type" value="Genomic_DNA"/>
</dbReference>
<dbReference type="PROSITE" id="PS50212">
    <property type="entry name" value="RASGEF_NTER"/>
    <property type="match status" value="1"/>
</dbReference>
<name>L8GQN2_ACACF</name>
<gene>
    <name evidence="6" type="ORF">ACA1_220610</name>
</gene>
<dbReference type="Gene3D" id="1.20.870.10">
    <property type="entry name" value="Son of sevenless (SoS) protein Chain: S domain 1"/>
    <property type="match status" value="1"/>
</dbReference>
<evidence type="ECO:0000259" key="4">
    <source>
        <dbReference type="PROSITE" id="PS50009"/>
    </source>
</evidence>
<protein>
    <submittedName>
        <fullName evidence="6">RasGEF domain containing protein</fullName>
    </submittedName>
</protein>
<keyword evidence="7" id="KW-1185">Reference proteome</keyword>
<dbReference type="InterPro" id="IPR036964">
    <property type="entry name" value="RASGEF_cat_dom_sf"/>
</dbReference>
<feature type="compositionally biased region" description="Low complexity" evidence="3">
    <location>
        <begin position="13"/>
        <end position="40"/>
    </location>
</feature>
<dbReference type="InterPro" id="IPR001895">
    <property type="entry name" value="RASGEF_cat_dom"/>
</dbReference>
<evidence type="ECO:0000313" key="6">
    <source>
        <dbReference type="EMBL" id="ELR15300.1"/>
    </source>
</evidence>
<dbReference type="CDD" id="cd06224">
    <property type="entry name" value="REM"/>
    <property type="match status" value="1"/>
</dbReference>
<evidence type="ECO:0000313" key="7">
    <source>
        <dbReference type="Proteomes" id="UP000011083"/>
    </source>
</evidence>
<evidence type="ECO:0000256" key="1">
    <source>
        <dbReference type="ARBA" id="ARBA00022658"/>
    </source>
</evidence>
<dbReference type="Proteomes" id="UP000011083">
    <property type="component" value="Unassembled WGS sequence"/>
</dbReference>
<dbReference type="GO" id="GO:0005085">
    <property type="term" value="F:guanyl-nucleotide exchange factor activity"/>
    <property type="evidence" value="ECO:0007669"/>
    <property type="project" value="UniProtKB-KW"/>
</dbReference>
<proteinExistence type="predicted"/>
<dbReference type="SMART" id="SM00147">
    <property type="entry name" value="RasGEF"/>
    <property type="match status" value="1"/>
</dbReference>
<dbReference type="Pfam" id="PF00618">
    <property type="entry name" value="RasGEF_N"/>
    <property type="match status" value="1"/>
</dbReference>
<dbReference type="GO" id="GO:0005886">
    <property type="term" value="C:plasma membrane"/>
    <property type="evidence" value="ECO:0007669"/>
    <property type="project" value="TreeGrafter"/>
</dbReference>
<feature type="domain" description="N-terminal Ras-GEF" evidence="5">
    <location>
        <begin position="279"/>
        <end position="414"/>
    </location>
</feature>
<feature type="compositionally biased region" description="Low complexity" evidence="3">
    <location>
        <begin position="60"/>
        <end position="80"/>
    </location>
</feature>
<dbReference type="SMART" id="SM00667">
    <property type="entry name" value="LisH"/>
    <property type="match status" value="1"/>
</dbReference>
<evidence type="ECO:0000259" key="5">
    <source>
        <dbReference type="PROSITE" id="PS50212"/>
    </source>
</evidence>
<dbReference type="SUPFAM" id="SSF48366">
    <property type="entry name" value="Ras GEF"/>
    <property type="match status" value="1"/>
</dbReference>
<dbReference type="VEuPathDB" id="AmoebaDB:ACA1_220610"/>
<dbReference type="PROSITE" id="PS50896">
    <property type="entry name" value="LISH"/>
    <property type="match status" value="1"/>
</dbReference>
<organism evidence="6 7">
    <name type="scientific">Acanthamoeba castellanii (strain ATCC 30010 / Neff)</name>
    <dbReference type="NCBI Taxonomy" id="1257118"/>
    <lineage>
        <taxon>Eukaryota</taxon>
        <taxon>Amoebozoa</taxon>
        <taxon>Discosea</taxon>
        <taxon>Longamoebia</taxon>
        <taxon>Centramoebida</taxon>
        <taxon>Acanthamoebidae</taxon>
        <taxon>Acanthamoeba</taxon>
    </lineage>
</organism>
<dbReference type="InterPro" id="IPR023578">
    <property type="entry name" value="Ras_GEF_dom_sf"/>
</dbReference>
<dbReference type="GeneID" id="14915951"/>
<evidence type="ECO:0000256" key="3">
    <source>
        <dbReference type="SAM" id="MobiDB-lite"/>
    </source>
</evidence>
<dbReference type="GO" id="GO:0007265">
    <property type="term" value="P:Ras protein signal transduction"/>
    <property type="evidence" value="ECO:0007669"/>
    <property type="project" value="TreeGrafter"/>
</dbReference>
<keyword evidence="1 2" id="KW-0344">Guanine-nucleotide releasing factor</keyword>
<dbReference type="OMA" id="VIRTWIK"/>
<dbReference type="RefSeq" id="XP_004337313.1">
    <property type="nucleotide sequence ID" value="XM_004337265.1"/>
</dbReference>
<feature type="region of interest" description="Disordered" evidence="3">
    <location>
        <begin position="1"/>
        <end position="82"/>
    </location>
</feature>
<dbReference type="Pfam" id="PF00617">
    <property type="entry name" value="RasGEF"/>
    <property type="match status" value="1"/>
</dbReference>
<dbReference type="InterPro" id="IPR006594">
    <property type="entry name" value="LisH"/>
</dbReference>
<reference evidence="6 7" key="1">
    <citation type="journal article" date="2013" name="Genome Biol.">
        <title>Genome of Acanthamoeba castellanii highlights extensive lateral gene transfer and early evolution of tyrosine kinase signaling.</title>
        <authorList>
            <person name="Clarke M."/>
            <person name="Lohan A.J."/>
            <person name="Liu B."/>
            <person name="Lagkouvardos I."/>
            <person name="Roy S."/>
            <person name="Zafar N."/>
            <person name="Bertelli C."/>
            <person name="Schilde C."/>
            <person name="Kianianmomeni A."/>
            <person name="Burglin T.R."/>
            <person name="Frech C."/>
            <person name="Turcotte B."/>
            <person name="Kopec K.O."/>
            <person name="Synnott J.M."/>
            <person name="Choo C."/>
            <person name="Paponov I."/>
            <person name="Finkler A."/>
            <person name="Soon Heng Tan C."/>
            <person name="Hutchins A.P."/>
            <person name="Weinmeier T."/>
            <person name="Rattei T."/>
            <person name="Chu J.S."/>
            <person name="Gimenez G."/>
            <person name="Irimia M."/>
            <person name="Rigden D.J."/>
            <person name="Fitzpatrick D.A."/>
            <person name="Lorenzo-Morales J."/>
            <person name="Bateman A."/>
            <person name="Chiu C.H."/>
            <person name="Tang P."/>
            <person name="Hegemann P."/>
            <person name="Fromm H."/>
            <person name="Raoult D."/>
            <person name="Greub G."/>
            <person name="Miranda-Saavedra D."/>
            <person name="Chen N."/>
            <person name="Nash P."/>
            <person name="Ginger M.L."/>
            <person name="Horn M."/>
            <person name="Schaap P."/>
            <person name="Caler L."/>
            <person name="Loftus B."/>
        </authorList>
    </citation>
    <scope>NUCLEOTIDE SEQUENCE [LARGE SCALE GENOMIC DNA]</scope>
    <source>
        <strain evidence="6 7">Neff</strain>
    </source>
</reference>
<dbReference type="PROSITE" id="PS50009">
    <property type="entry name" value="RASGEF_CAT"/>
    <property type="match status" value="1"/>
</dbReference>
<dbReference type="OrthoDB" id="10254377at2759"/>
<dbReference type="AlphaFoldDB" id="L8GQN2"/>
<dbReference type="KEGG" id="acan:ACA1_220610"/>
<accession>L8GQN2</accession>
<dbReference type="CDD" id="cd00155">
    <property type="entry name" value="RasGEF"/>
    <property type="match status" value="1"/>
</dbReference>
<feature type="domain" description="Ras-GEF" evidence="4">
    <location>
        <begin position="444"/>
        <end position="674"/>
    </location>
</feature>